<protein>
    <submittedName>
        <fullName evidence="3">Serpentine receptor class gamma</fullName>
    </submittedName>
</protein>
<keyword evidence="1" id="KW-1133">Transmembrane helix</keyword>
<evidence type="ECO:0000313" key="3">
    <source>
        <dbReference type="WBParaSite" id="SPAL_0001538500.1"/>
    </source>
</evidence>
<keyword evidence="1" id="KW-0812">Transmembrane</keyword>
<organism evidence="2 3">
    <name type="scientific">Strongyloides papillosus</name>
    <name type="common">Intestinal threadworm</name>
    <dbReference type="NCBI Taxonomy" id="174720"/>
    <lineage>
        <taxon>Eukaryota</taxon>
        <taxon>Metazoa</taxon>
        <taxon>Ecdysozoa</taxon>
        <taxon>Nematoda</taxon>
        <taxon>Chromadorea</taxon>
        <taxon>Rhabditida</taxon>
        <taxon>Tylenchina</taxon>
        <taxon>Panagrolaimomorpha</taxon>
        <taxon>Strongyloidoidea</taxon>
        <taxon>Strongyloididae</taxon>
        <taxon>Strongyloides</taxon>
    </lineage>
</organism>
<sequence>MENKNLFKSIVIQSTFPFLSQFPITFYLIYYSIARENFYEVEIILNTLYYGGQGFCIFLSMIVIKEFKFMMLKDIGIRNILHPTRNNKTLHGNSHIRIKNTTVSK</sequence>
<dbReference type="WBParaSite" id="SPAL_0001538500.1">
    <property type="protein sequence ID" value="SPAL_0001538500.1"/>
    <property type="gene ID" value="SPAL_0001538500"/>
</dbReference>
<feature type="transmembrane region" description="Helical" evidence="1">
    <location>
        <begin position="43"/>
        <end position="64"/>
    </location>
</feature>
<accession>A0A0N5CBX4</accession>
<feature type="transmembrane region" description="Helical" evidence="1">
    <location>
        <begin position="12"/>
        <end position="31"/>
    </location>
</feature>
<evidence type="ECO:0000313" key="2">
    <source>
        <dbReference type="Proteomes" id="UP000046392"/>
    </source>
</evidence>
<keyword evidence="1" id="KW-0472">Membrane</keyword>
<keyword evidence="2" id="KW-1185">Reference proteome</keyword>
<evidence type="ECO:0000256" key="1">
    <source>
        <dbReference type="SAM" id="Phobius"/>
    </source>
</evidence>
<dbReference type="AlphaFoldDB" id="A0A0N5CBX4"/>
<dbReference type="Proteomes" id="UP000046392">
    <property type="component" value="Unplaced"/>
</dbReference>
<proteinExistence type="predicted"/>
<name>A0A0N5CBX4_STREA</name>
<reference evidence="3" key="1">
    <citation type="submission" date="2017-02" db="UniProtKB">
        <authorList>
            <consortium name="WormBaseParasite"/>
        </authorList>
    </citation>
    <scope>IDENTIFICATION</scope>
</reference>